<dbReference type="GO" id="GO:0005742">
    <property type="term" value="C:mitochondrial outer membrane translocase complex"/>
    <property type="evidence" value="ECO:0000318"/>
    <property type="project" value="GO_Central"/>
</dbReference>
<accession>Q0V3X7</accession>
<evidence type="ECO:0000256" key="4">
    <source>
        <dbReference type="ARBA" id="ARBA00022787"/>
    </source>
</evidence>
<dbReference type="EMBL" id="CH445326">
    <property type="protein sequence ID" value="EAT90936.2"/>
    <property type="molecule type" value="Genomic_DNA"/>
</dbReference>
<keyword evidence="8" id="KW-0472">Membrane</keyword>
<evidence type="ECO:0000256" key="8">
    <source>
        <dbReference type="ARBA" id="ARBA00023136"/>
    </source>
</evidence>
<dbReference type="GO" id="GO:0006626">
    <property type="term" value="P:protein targeting to mitochondrion"/>
    <property type="evidence" value="ECO:0000318"/>
    <property type="project" value="GO_Central"/>
</dbReference>
<keyword evidence="5" id="KW-0653">Protein transport</keyword>
<evidence type="ECO:0000256" key="2">
    <source>
        <dbReference type="ARBA" id="ARBA00022448"/>
    </source>
</evidence>
<comment type="subcellular location">
    <subcellularLocation>
        <location evidence="1">Mitochondrion outer membrane</location>
        <topology evidence="1">Single-pass membrane protein</topology>
    </subcellularLocation>
</comment>
<keyword evidence="6" id="KW-1133">Transmembrane helix</keyword>
<keyword evidence="4" id="KW-1000">Mitochondrion outer membrane</keyword>
<evidence type="ECO:0000256" key="3">
    <source>
        <dbReference type="ARBA" id="ARBA00022692"/>
    </source>
</evidence>
<dbReference type="InParanoid" id="Q0V3X7"/>
<proteinExistence type="inferred from homology"/>
<evidence type="ECO:0000256" key="9">
    <source>
        <dbReference type="ARBA" id="ARBA00025716"/>
    </source>
</evidence>
<dbReference type="eggNOG" id="ENOG502RJ5Y">
    <property type="taxonomic scope" value="Eukaryota"/>
</dbReference>
<name>Q0V3X7_PHANO</name>
<evidence type="ECO:0000256" key="7">
    <source>
        <dbReference type="ARBA" id="ARBA00023128"/>
    </source>
</evidence>
<gene>
    <name evidence="10" type="ORF">SNOG_01287</name>
</gene>
<dbReference type="VEuPathDB" id="FungiDB:JI435_012870"/>
<evidence type="ECO:0000256" key="5">
    <source>
        <dbReference type="ARBA" id="ARBA00022927"/>
    </source>
</evidence>
<keyword evidence="3" id="KW-0812">Transmembrane</keyword>
<organism evidence="10 11">
    <name type="scientific">Phaeosphaeria nodorum (strain SN15 / ATCC MYA-4574 / FGSC 10173)</name>
    <name type="common">Glume blotch fungus</name>
    <name type="synonym">Parastagonospora nodorum</name>
    <dbReference type="NCBI Taxonomy" id="321614"/>
    <lineage>
        <taxon>Eukaryota</taxon>
        <taxon>Fungi</taxon>
        <taxon>Dikarya</taxon>
        <taxon>Ascomycota</taxon>
        <taxon>Pezizomycotina</taxon>
        <taxon>Dothideomycetes</taxon>
        <taxon>Pleosporomycetidae</taxon>
        <taxon>Pleosporales</taxon>
        <taxon>Pleosporineae</taxon>
        <taxon>Phaeosphaeriaceae</taxon>
        <taxon>Parastagonospora</taxon>
    </lineage>
</organism>
<evidence type="ECO:0000313" key="10">
    <source>
        <dbReference type="EMBL" id="EAT90936.2"/>
    </source>
</evidence>
<dbReference type="GO" id="GO:0071806">
    <property type="term" value="P:protein transmembrane transport"/>
    <property type="evidence" value="ECO:0007669"/>
    <property type="project" value="GOC"/>
</dbReference>
<dbReference type="RefSeq" id="XP_001791933.1">
    <property type="nucleotide sequence ID" value="XM_001791881.1"/>
</dbReference>
<keyword evidence="2" id="KW-0813">Transport</keyword>
<reference evidence="11" key="1">
    <citation type="journal article" date="2007" name="Plant Cell">
        <title>Dothideomycete-plant interactions illuminated by genome sequencing and EST analysis of the wheat pathogen Stagonospora nodorum.</title>
        <authorList>
            <person name="Hane J.K."/>
            <person name="Lowe R.G."/>
            <person name="Solomon P.S."/>
            <person name="Tan K.C."/>
            <person name="Schoch C.L."/>
            <person name="Spatafora J.W."/>
            <person name="Crous P.W."/>
            <person name="Kodira C."/>
            <person name="Birren B.W."/>
            <person name="Galagan J.E."/>
            <person name="Torriani S.F."/>
            <person name="McDonald B.A."/>
            <person name="Oliver R.P."/>
        </authorList>
    </citation>
    <scope>NUCLEOTIDE SEQUENCE [LARGE SCALE GENOMIC DNA]</scope>
    <source>
        <strain evidence="11">SN15 / ATCC MYA-4574 / FGSC 10173</strain>
    </source>
</reference>
<comment type="similarity">
    <text evidence="9">Belongs to the Tom5 family.</text>
</comment>
<sequence length="131" mass="14499">MLLYAHENKQYKVAWSSSLPSAVKLFISPTPVTFPTSHLARPPSAPNPQTSDISNIFPQTPNVIFDIPPSTSSKSHTNTYTHIMFGAPPQPSKRELEAAEAQTLTDIKWTAASVVVLYFSPHLVEYVSKLF</sequence>
<dbReference type="Proteomes" id="UP000001055">
    <property type="component" value="Unassembled WGS sequence"/>
</dbReference>
<dbReference type="InterPro" id="IPR019603">
    <property type="entry name" value="Tom5"/>
</dbReference>
<dbReference type="GeneID" id="5968778"/>
<evidence type="ECO:0000256" key="6">
    <source>
        <dbReference type="ARBA" id="ARBA00022989"/>
    </source>
</evidence>
<dbReference type="PANTHER" id="PTHR28188">
    <property type="entry name" value="MITOCHONDRIAL IMPORT RECEPTOR SUBUNIT TOM5"/>
    <property type="match status" value="1"/>
</dbReference>
<dbReference type="PANTHER" id="PTHR28188:SF1">
    <property type="entry name" value="MITOCHONDRIAL IMPORT RECEPTOR SUBUNIT TOM5"/>
    <property type="match status" value="1"/>
</dbReference>
<dbReference type="Pfam" id="PF10642">
    <property type="entry name" value="Tom5"/>
    <property type="match status" value="1"/>
</dbReference>
<dbReference type="KEGG" id="pno:SNOG_01287"/>
<evidence type="ECO:0000313" key="11">
    <source>
        <dbReference type="Proteomes" id="UP000001055"/>
    </source>
</evidence>
<dbReference type="AlphaFoldDB" id="Q0V3X7"/>
<keyword evidence="7" id="KW-0496">Mitochondrion</keyword>
<dbReference type="STRING" id="321614.Q0V3X7"/>
<dbReference type="HOGENOM" id="CLU_1928365_0_0_1"/>
<protein>
    <submittedName>
        <fullName evidence="10">Uncharacterized protein</fullName>
    </submittedName>
</protein>
<evidence type="ECO:0000256" key="1">
    <source>
        <dbReference type="ARBA" id="ARBA00004572"/>
    </source>
</evidence>